<dbReference type="Gene3D" id="3.40.50.720">
    <property type="entry name" value="NAD(P)-binding Rossmann-like Domain"/>
    <property type="match status" value="1"/>
</dbReference>
<dbReference type="SUPFAM" id="SSF53300">
    <property type="entry name" value="vWA-like"/>
    <property type="match status" value="1"/>
</dbReference>
<dbReference type="InterPro" id="IPR011704">
    <property type="entry name" value="ATPase_dyneun-rel_AAA"/>
</dbReference>
<dbReference type="Pfam" id="PF06240">
    <property type="entry name" value="COXG"/>
    <property type="match status" value="1"/>
</dbReference>
<dbReference type="InterPro" id="IPR027051">
    <property type="entry name" value="XdhC_Rossmann_dom"/>
</dbReference>
<dbReference type="SUPFAM" id="SSF52540">
    <property type="entry name" value="P-loop containing nucleoside triphosphate hydrolases"/>
    <property type="match status" value="1"/>
</dbReference>
<keyword evidence="4" id="KW-1185">Reference proteome</keyword>
<evidence type="ECO:0000313" key="4">
    <source>
        <dbReference type="Proteomes" id="UP001642464"/>
    </source>
</evidence>
<reference evidence="3 4" key="1">
    <citation type="submission" date="2024-02" db="EMBL/GenBank/DDBJ databases">
        <authorList>
            <person name="Chen Y."/>
            <person name="Shah S."/>
            <person name="Dougan E. K."/>
            <person name="Thang M."/>
            <person name="Chan C."/>
        </authorList>
    </citation>
    <scope>NUCLEOTIDE SEQUENCE [LARGE SCALE GENOMIC DNA]</scope>
</reference>
<dbReference type="CDD" id="cd00009">
    <property type="entry name" value="AAA"/>
    <property type="match status" value="1"/>
</dbReference>
<evidence type="ECO:0000256" key="1">
    <source>
        <dbReference type="SAM" id="MobiDB-lite"/>
    </source>
</evidence>
<dbReference type="Proteomes" id="UP001642464">
    <property type="component" value="Unassembled WGS sequence"/>
</dbReference>
<evidence type="ECO:0000313" key="3">
    <source>
        <dbReference type="EMBL" id="CAK8989014.1"/>
    </source>
</evidence>
<accession>A0ABP0HIM3</accession>
<dbReference type="CDD" id="cd00198">
    <property type="entry name" value="vWFA"/>
    <property type="match status" value="1"/>
</dbReference>
<dbReference type="Pfam" id="PF07728">
    <property type="entry name" value="AAA_5"/>
    <property type="match status" value="1"/>
</dbReference>
<proteinExistence type="predicted"/>
<feature type="domain" description="AAA+ ATPase" evidence="2">
    <location>
        <begin position="33"/>
        <end position="199"/>
    </location>
</feature>
<dbReference type="InterPro" id="IPR036465">
    <property type="entry name" value="vWFA_dom_sf"/>
</dbReference>
<dbReference type="InterPro" id="IPR023393">
    <property type="entry name" value="START-like_dom_sf"/>
</dbReference>
<name>A0ABP0HIM3_9DINO</name>
<dbReference type="InterPro" id="IPR010419">
    <property type="entry name" value="CO_DH_gsu"/>
</dbReference>
<dbReference type="Gene3D" id="3.40.50.300">
    <property type="entry name" value="P-loop containing nucleotide triphosphate hydrolases"/>
    <property type="match status" value="1"/>
</dbReference>
<dbReference type="InterPro" id="IPR003593">
    <property type="entry name" value="AAA+_ATPase"/>
</dbReference>
<sequence length="1104" mass="119495">MSKTREQLAEALSETGYVADHGLATALTLTEMLNRPLLLEGEAGVGKTEVAKALAKLEETDLIRLQCYEGLDRSDAIYEWNYQRQLLAIKAREGSGEDAERVEEAVFSEKYLLERPLLAAIRQEKPPVLLIDEVDRADEEFEAFLLEILSDYQVSIPELGTVHAASIPRVVLTSNGTRELSDALRRRCLYHYVDYPSPDREARILLARVDGLDAALALQIAELMGKLRKEDLTKVPGVAETIDWAAALLGLGAKDLHENRELVFDTLACVLKTREDQARVTQEVMAAVQMDSSDEIGAALRLRLAGFVRSLRDSGFKVGLAETRDALALLQSPFMRKPHSLKGAFRSLFCGRLSDWKKFDELFDAYWSGKGVKSGVKVSGTSSKKSMKTIRELMDAQGTRQETIAGDVERQPGEEDEDTDDSPSGRREGASIADNLGQIDFRNLHDPEAIAKAHELAERLARSMRVRLTRRDKQKRKGPRLDLRRTIRHSIAHGGTPIELIRKGPRHRQLRLVILLDASGSMNNYTAVFTRFVHGMLDNFREAEAFLFHTRLVHVSSALSERDAARALDRMGLMAQGIGGGTKIGEALAEFNRWHAARVIHSRTCVLILSDGYDTGAPDALGEEMARLRRRCKRIVWLNPLIGWQGYEPTAGGMQAALPHVDLFAPAVIAKDGSIVGGWIGGGCARAAVIKAAKAALDDGETRLISIQPEDLLADLGVEAGEEREGVQFARNMCPSKGTMDIFVEPVLPRPNLVICGASPVAIALSKQAPTIGFDVTVSAPAEELTAFPGTPKRIDGYDLDPLGNAETYILVSTQGRGDLAALEGALAVSARHIGFVGSRRKIAALKDKLREKGVKEEALERIEGPAGLDLGAITPEEIALSILAELLVWEALNDADVLKASIPGCEELIKHSDTELEAKVKLKVGPVKATFGGKVTLNDLDPPNGYTIEGEGSGGVAGFARGGAKVRLEEDGPDATILHYDVDAKVGGKLAQLGARLIDSTAKRLAGEFFTAFAEQVAPTAPAEAAAETAEADAPDQKKGWLGGLFGGKKTEASTEEPDPSLMLALATGTVLTAFLLTVHACCIGLATPDHLAALLQICSPRG</sequence>
<dbReference type="EMBL" id="CAXAMM010000792">
    <property type="protein sequence ID" value="CAK8989014.1"/>
    <property type="molecule type" value="Genomic_DNA"/>
</dbReference>
<dbReference type="SMART" id="SM00382">
    <property type="entry name" value="AAA"/>
    <property type="match status" value="1"/>
</dbReference>
<dbReference type="InterPro" id="IPR027417">
    <property type="entry name" value="P-loop_NTPase"/>
</dbReference>
<evidence type="ECO:0000259" key="2">
    <source>
        <dbReference type="SMART" id="SM00382"/>
    </source>
</evidence>
<dbReference type="CDD" id="cd05018">
    <property type="entry name" value="CoxG"/>
    <property type="match status" value="1"/>
</dbReference>
<gene>
    <name evidence="3" type="ORF">SCF082_LOCUS1637</name>
</gene>
<dbReference type="Gene3D" id="3.30.530.20">
    <property type="match status" value="1"/>
</dbReference>
<dbReference type="PANTHER" id="PTHR39338:SF6">
    <property type="entry name" value="BLL5662 PROTEIN"/>
    <property type="match status" value="1"/>
</dbReference>
<organism evidence="3 4">
    <name type="scientific">Durusdinium trenchii</name>
    <dbReference type="NCBI Taxonomy" id="1381693"/>
    <lineage>
        <taxon>Eukaryota</taxon>
        <taxon>Sar</taxon>
        <taxon>Alveolata</taxon>
        <taxon>Dinophyceae</taxon>
        <taxon>Suessiales</taxon>
        <taxon>Symbiodiniaceae</taxon>
        <taxon>Durusdinium</taxon>
    </lineage>
</organism>
<dbReference type="Pfam" id="PF13478">
    <property type="entry name" value="XdhC_C"/>
    <property type="match status" value="1"/>
</dbReference>
<feature type="region of interest" description="Disordered" evidence="1">
    <location>
        <begin position="395"/>
        <end position="432"/>
    </location>
</feature>
<comment type="caution">
    <text evidence="3">The sequence shown here is derived from an EMBL/GenBank/DDBJ whole genome shotgun (WGS) entry which is preliminary data.</text>
</comment>
<dbReference type="Pfam" id="PF05762">
    <property type="entry name" value="VWA_CoxE"/>
    <property type="match status" value="1"/>
</dbReference>
<dbReference type="SUPFAM" id="SSF55961">
    <property type="entry name" value="Bet v1-like"/>
    <property type="match status" value="1"/>
</dbReference>
<dbReference type="PANTHER" id="PTHR39338">
    <property type="entry name" value="BLL5662 PROTEIN-RELATED"/>
    <property type="match status" value="1"/>
</dbReference>
<dbReference type="InterPro" id="IPR008912">
    <property type="entry name" value="Uncharacterised_CoxE"/>
</dbReference>
<protein>
    <submittedName>
        <fullName evidence="3">Uncharacterized protein YqeB</fullName>
    </submittedName>
</protein>
<dbReference type="Gene3D" id="3.40.50.410">
    <property type="entry name" value="von Willebrand factor, type A domain"/>
    <property type="match status" value="1"/>
</dbReference>